<feature type="domain" description="Glycosyltransferase 2-like" evidence="1">
    <location>
        <begin position="27"/>
        <end position="176"/>
    </location>
</feature>
<dbReference type="PANTHER" id="PTHR22916">
    <property type="entry name" value="GLYCOSYLTRANSFERASE"/>
    <property type="match status" value="1"/>
</dbReference>
<dbReference type="PANTHER" id="PTHR22916:SF3">
    <property type="entry name" value="UDP-GLCNAC:BETAGAL BETA-1,3-N-ACETYLGLUCOSAMINYLTRANSFERASE-LIKE PROTEIN 1"/>
    <property type="match status" value="1"/>
</dbReference>
<dbReference type="AlphaFoldDB" id="A0AAJ1IF09"/>
<dbReference type="Gene3D" id="3.90.550.10">
    <property type="entry name" value="Spore Coat Polysaccharide Biosynthesis Protein SpsA, Chain A"/>
    <property type="match status" value="1"/>
</dbReference>
<organism evidence="2 3">
    <name type="scientific">Candidatus Thalassospirochaeta sargassi</name>
    <dbReference type="NCBI Taxonomy" id="3119039"/>
    <lineage>
        <taxon>Bacteria</taxon>
        <taxon>Pseudomonadati</taxon>
        <taxon>Spirochaetota</taxon>
        <taxon>Spirochaetia</taxon>
        <taxon>Spirochaetales</taxon>
        <taxon>Spirochaetaceae</taxon>
        <taxon>Candidatus Thalassospirochaeta</taxon>
    </lineage>
</organism>
<dbReference type="SUPFAM" id="SSF53448">
    <property type="entry name" value="Nucleotide-diphospho-sugar transferases"/>
    <property type="match status" value="1"/>
</dbReference>
<reference evidence="2 3" key="1">
    <citation type="submission" date="2022-12" db="EMBL/GenBank/DDBJ databases">
        <title>Metagenome assembled genome from gulf of manar.</title>
        <authorList>
            <person name="Kohli P."/>
            <person name="Pk S."/>
            <person name="Venkata Ramana C."/>
            <person name="Sasikala C."/>
        </authorList>
    </citation>
    <scope>NUCLEOTIDE SEQUENCE [LARGE SCALE GENOMIC DNA]</scope>
    <source>
        <strain evidence="2">JB008</strain>
    </source>
</reference>
<name>A0AAJ1IF09_9SPIO</name>
<accession>A0AAJ1IF09</accession>
<sequence>MNTLRSEEEIVDHWKGETSKPLVSISCITYNHEAYIEDALIGFLKQETDFPFEIIIHDDASTDQTAEIIRNYEKKYPKIVKPVYQKENQYSQGNRPTQFIKHLRTGKYIAYCEGDDYWISSKKLQLQIEYMENNPECSMCCHSAYKVNSEKKIIGSIRPAKQNSVFRIEDVINGGGGFIATNSRVVRKEYTESLPAYYFTAPVGDFPSQIHMALRGKIYYFDECFSAYRIMVKGSWTERFNFDLNYKRDYYKKIVKTLEEVNKYTNFKYSDVITKAINYRSLNLFLLENGYNNRKKNSVYRSLKLKKKVVLFLKYGLNKKLLKFLLKLKSNGIFYLSK</sequence>
<dbReference type="Pfam" id="PF00535">
    <property type="entry name" value="Glycos_transf_2"/>
    <property type="match status" value="1"/>
</dbReference>
<dbReference type="Proteomes" id="UP001221217">
    <property type="component" value="Unassembled WGS sequence"/>
</dbReference>
<dbReference type="GO" id="GO:0016758">
    <property type="term" value="F:hexosyltransferase activity"/>
    <property type="evidence" value="ECO:0007669"/>
    <property type="project" value="UniProtKB-ARBA"/>
</dbReference>
<keyword evidence="2" id="KW-0328">Glycosyltransferase</keyword>
<comment type="caution">
    <text evidence="2">The sequence shown here is derived from an EMBL/GenBank/DDBJ whole genome shotgun (WGS) entry which is preliminary data.</text>
</comment>
<evidence type="ECO:0000313" key="3">
    <source>
        <dbReference type="Proteomes" id="UP001221217"/>
    </source>
</evidence>
<proteinExistence type="predicted"/>
<evidence type="ECO:0000313" key="2">
    <source>
        <dbReference type="EMBL" id="MDC7226166.1"/>
    </source>
</evidence>
<keyword evidence="2" id="KW-0808">Transferase</keyword>
<dbReference type="EMBL" id="JAQQAL010000011">
    <property type="protein sequence ID" value="MDC7226166.1"/>
    <property type="molecule type" value="Genomic_DNA"/>
</dbReference>
<gene>
    <name evidence="2" type="ORF">PQJ61_05335</name>
</gene>
<dbReference type="InterPro" id="IPR029044">
    <property type="entry name" value="Nucleotide-diphossugar_trans"/>
</dbReference>
<dbReference type="InterPro" id="IPR001173">
    <property type="entry name" value="Glyco_trans_2-like"/>
</dbReference>
<evidence type="ECO:0000259" key="1">
    <source>
        <dbReference type="Pfam" id="PF00535"/>
    </source>
</evidence>
<protein>
    <submittedName>
        <fullName evidence="2">Glycosyltransferase</fullName>
        <ecNumber evidence="2">2.4.-.-</ecNumber>
    </submittedName>
</protein>
<dbReference type="EC" id="2.4.-.-" evidence="2"/>